<dbReference type="OrthoDB" id="3173306at2"/>
<sequence length="388" mass="45066">MPTMKPTDAFIEPDDLVTVTSMGAIAEVQYMKHRNHTSYIRKLNADQYVDLDSGEVKEFKHIENRGESLNSIRQTIKKLGYLINNNFFGAKNELWITLTCAENETDPNVVSYWYKLFAQRLKRYTDREFGKKGQWEALRILEPQERGAWHVHLLLKFPKRRSVFIPKKTLAELWQKGFVDIHAIHETDNLGAYLTSYLTDTLVDQNEDGTNNANYVFSPVKEDGSEGIAPLRVDSKQAKKKGGRLKLYSPGMNIFSKTRGITYPKRKTMRYSDVFTPVEQGGLGFQLENLALRRAVEIEDKEHDFTNIIVKEQFNPNVNDRSANNPLFEQQFAYNGLAYFKEHPDDDSKKFVVPCLEATLFQAQNKTFLREQKREYFKNKSKMRSKTF</sequence>
<keyword evidence="3" id="KW-1185">Reference proteome</keyword>
<dbReference type="Proteomes" id="UP000254807">
    <property type="component" value="Unassembled WGS sequence"/>
</dbReference>
<feature type="domain" description="Replication-associated protein ORF2/G2P" evidence="1">
    <location>
        <begin position="94"/>
        <end position="201"/>
    </location>
</feature>
<protein>
    <recommendedName>
        <fullName evidence="1">Replication-associated protein ORF2/G2P domain-containing protein</fullName>
    </recommendedName>
</protein>
<reference evidence="2 3" key="1">
    <citation type="submission" date="2018-06" db="EMBL/GenBank/DDBJ databases">
        <authorList>
            <consortium name="Pathogen Informatics"/>
            <person name="Doyle S."/>
        </authorList>
    </citation>
    <scope>NUCLEOTIDE SEQUENCE [LARGE SCALE GENOMIC DNA]</scope>
    <source>
        <strain evidence="2 3">NCTC12360</strain>
    </source>
</reference>
<gene>
    <name evidence="2" type="ORF">NCTC12360_03800</name>
</gene>
<evidence type="ECO:0000259" key="1">
    <source>
        <dbReference type="Pfam" id="PF23343"/>
    </source>
</evidence>
<dbReference type="EMBL" id="UFYW01000003">
    <property type="protein sequence ID" value="STF08804.1"/>
    <property type="molecule type" value="Genomic_DNA"/>
</dbReference>
<name>A0A376L4U4_ENTGA</name>
<evidence type="ECO:0000313" key="3">
    <source>
        <dbReference type="Proteomes" id="UP000254807"/>
    </source>
</evidence>
<dbReference type="Pfam" id="PF23343">
    <property type="entry name" value="REP_ORF2-G2P"/>
    <property type="match status" value="1"/>
</dbReference>
<accession>A0A376L4U4</accession>
<proteinExistence type="predicted"/>
<organism evidence="2 3">
    <name type="scientific">Enterococcus gallinarum</name>
    <dbReference type="NCBI Taxonomy" id="1353"/>
    <lineage>
        <taxon>Bacteria</taxon>
        <taxon>Bacillati</taxon>
        <taxon>Bacillota</taxon>
        <taxon>Bacilli</taxon>
        <taxon>Lactobacillales</taxon>
        <taxon>Enterococcaceae</taxon>
        <taxon>Enterococcus</taxon>
    </lineage>
</organism>
<dbReference type="InterPro" id="IPR056906">
    <property type="entry name" value="ORF2/G2P_dom"/>
</dbReference>
<dbReference type="AlphaFoldDB" id="A0A376L4U4"/>
<dbReference type="RefSeq" id="WP_060815686.1">
    <property type="nucleotide sequence ID" value="NZ_JBHULA010000071.1"/>
</dbReference>
<evidence type="ECO:0000313" key="2">
    <source>
        <dbReference type="EMBL" id="STF08804.1"/>
    </source>
</evidence>